<keyword evidence="11" id="KW-0492">Microsome</keyword>
<dbReference type="PANTHER" id="PTHR23023">
    <property type="entry name" value="DIMETHYLANILINE MONOOXYGENASE"/>
    <property type="match status" value="1"/>
</dbReference>
<evidence type="ECO:0000256" key="3">
    <source>
        <dbReference type="ARBA" id="ARBA00004524"/>
    </source>
</evidence>
<dbReference type="InterPro" id="IPR036188">
    <property type="entry name" value="FAD/NAD-bd_sf"/>
</dbReference>
<comment type="catalytic activity">
    <reaction evidence="31">
        <text>N,N-dimethylaniline + NADPH + O2 + H(+) = N,N-dimethylaniline N-oxide + NADP(+) + H2O</text>
        <dbReference type="Rhea" id="RHEA:24468"/>
        <dbReference type="ChEBI" id="CHEBI:15377"/>
        <dbReference type="ChEBI" id="CHEBI:15378"/>
        <dbReference type="ChEBI" id="CHEBI:15379"/>
        <dbReference type="ChEBI" id="CHEBI:16269"/>
        <dbReference type="ChEBI" id="CHEBI:17735"/>
        <dbReference type="ChEBI" id="CHEBI:57783"/>
        <dbReference type="ChEBI" id="CHEBI:58349"/>
        <dbReference type="EC" id="1.14.13.8"/>
    </reaction>
    <physiologicalReaction direction="left-to-right" evidence="31">
        <dbReference type="Rhea" id="RHEA:24469"/>
    </physiologicalReaction>
</comment>
<comment type="catalytic activity">
    <reaction evidence="20">
        <text>hypotaurine + NADH + O2 + H(+) = taurine + NAD(+) + H2O</text>
        <dbReference type="Rhea" id="RHEA:74111"/>
        <dbReference type="ChEBI" id="CHEBI:15377"/>
        <dbReference type="ChEBI" id="CHEBI:15378"/>
        <dbReference type="ChEBI" id="CHEBI:15379"/>
        <dbReference type="ChEBI" id="CHEBI:57540"/>
        <dbReference type="ChEBI" id="CHEBI:57853"/>
        <dbReference type="ChEBI" id="CHEBI:57945"/>
        <dbReference type="ChEBI" id="CHEBI:507393"/>
        <dbReference type="EC" id="1.14.13.8"/>
    </reaction>
    <physiologicalReaction direction="left-to-right" evidence="20">
        <dbReference type="Rhea" id="RHEA:74112"/>
    </physiologicalReaction>
</comment>
<evidence type="ECO:0000256" key="24">
    <source>
        <dbReference type="ARBA" id="ARBA00047864"/>
    </source>
</evidence>
<comment type="catalytic activity">
    <reaction evidence="28">
        <text>octan-3-one + NADPH + O2 + H(+) = ethyl hexanoate + NADP(+) + H2O</text>
        <dbReference type="Rhea" id="RHEA:54856"/>
        <dbReference type="ChEBI" id="CHEBI:15377"/>
        <dbReference type="ChEBI" id="CHEBI:15378"/>
        <dbReference type="ChEBI" id="CHEBI:15379"/>
        <dbReference type="ChEBI" id="CHEBI:57783"/>
        <dbReference type="ChEBI" id="CHEBI:58349"/>
        <dbReference type="ChEBI" id="CHEBI:80946"/>
        <dbReference type="ChEBI" id="CHEBI:86055"/>
    </reaction>
    <physiologicalReaction direction="left-to-right" evidence="28">
        <dbReference type="Rhea" id="RHEA:54857"/>
    </physiologicalReaction>
</comment>
<organism evidence="36 37">
    <name type="scientific">Gnathostoma spinigerum</name>
    <dbReference type="NCBI Taxonomy" id="75299"/>
    <lineage>
        <taxon>Eukaryota</taxon>
        <taxon>Metazoa</taxon>
        <taxon>Ecdysozoa</taxon>
        <taxon>Nematoda</taxon>
        <taxon>Chromadorea</taxon>
        <taxon>Rhabditida</taxon>
        <taxon>Spirurina</taxon>
        <taxon>Gnathostomatomorpha</taxon>
        <taxon>Gnathostomatoidea</taxon>
        <taxon>Gnathostomatidae</taxon>
        <taxon>Gnathostoma</taxon>
    </lineage>
</organism>
<evidence type="ECO:0000256" key="7">
    <source>
        <dbReference type="ARBA" id="ARBA00022630"/>
    </source>
</evidence>
<evidence type="ECO:0000256" key="28">
    <source>
        <dbReference type="ARBA" id="ARBA00048459"/>
    </source>
</evidence>
<evidence type="ECO:0000256" key="31">
    <source>
        <dbReference type="ARBA" id="ARBA00049443"/>
    </source>
</evidence>
<reference evidence="36 37" key="1">
    <citation type="submission" date="2024-08" db="EMBL/GenBank/DDBJ databases">
        <title>Gnathostoma spinigerum genome.</title>
        <authorList>
            <person name="Gonzalez-Bertolin B."/>
            <person name="Monzon S."/>
            <person name="Zaballos A."/>
            <person name="Jimenez P."/>
            <person name="Dekumyoy P."/>
            <person name="Varona S."/>
            <person name="Cuesta I."/>
            <person name="Sumanam S."/>
            <person name="Adisakwattana P."/>
            <person name="Gasser R.B."/>
            <person name="Hernandez-Gonzalez A."/>
            <person name="Young N.D."/>
            <person name="Perteguer M.J."/>
        </authorList>
    </citation>
    <scope>NUCLEOTIDE SEQUENCE [LARGE SCALE GENOMIC DNA]</scope>
    <source>
        <strain evidence="36">AL3</strain>
        <tissue evidence="36">Liver</tissue>
    </source>
</reference>
<evidence type="ECO:0000256" key="2">
    <source>
        <dbReference type="ARBA" id="ARBA00004389"/>
    </source>
</evidence>
<dbReference type="EMBL" id="JBGFUD010000084">
    <property type="protein sequence ID" value="MFH4973602.1"/>
    <property type="molecule type" value="Genomic_DNA"/>
</dbReference>
<evidence type="ECO:0000256" key="8">
    <source>
        <dbReference type="ARBA" id="ARBA00022692"/>
    </source>
</evidence>
<feature type="transmembrane region" description="Helical" evidence="35">
    <location>
        <begin position="503"/>
        <end position="525"/>
    </location>
</feature>
<gene>
    <name evidence="36" type="ORF">AB6A40_000311</name>
</gene>
<evidence type="ECO:0000256" key="35">
    <source>
        <dbReference type="SAM" id="Phobius"/>
    </source>
</evidence>
<evidence type="ECO:0000256" key="17">
    <source>
        <dbReference type="ARBA" id="ARBA00023136"/>
    </source>
</evidence>
<dbReference type="EC" id="1.-.-.-" evidence="34"/>
<dbReference type="GO" id="GO:0005789">
    <property type="term" value="C:endoplasmic reticulum membrane"/>
    <property type="evidence" value="ECO:0007669"/>
    <property type="project" value="UniProtKB-SubCell"/>
</dbReference>
<evidence type="ECO:0000256" key="15">
    <source>
        <dbReference type="ARBA" id="ARBA00023033"/>
    </source>
</evidence>
<keyword evidence="9 33" id="KW-0256">Endoplasmic reticulum</keyword>
<evidence type="ECO:0000256" key="23">
    <source>
        <dbReference type="ARBA" id="ARBA00047855"/>
    </source>
</evidence>
<comment type="catalytic activity">
    <reaction evidence="29">
        <text>(2E)-geranial + NADPH + O2 + H(+) = (1E)-2,6-dimethylhepta-1,5-dien-1-yl formate + NADP(+) + H2O</text>
        <dbReference type="Rhea" id="RHEA:54860"/>
        <dbReference type="ChEBI" id="CHEBI:15377"/>
        <dbReference type="ChEBI" id="CHEBI:15378"/>
        <dbReference type="ChEBI" id="CHEBI:15379"/>
        <dbReference type="ChEBI" id="CHEBI:16980"/>
        <dbReference type="ChEBI" id="CHEBI:57783"/>
        <dbReference type="ChEBI" id="CHEBI:58349"/>
        <dbReference type="ChEBI" id="CHEBI:138375"/>
    </reaction>
    <physiologicalReaction direction="left-to-right" evidence="29">
        <dbReference type="Rhea" id="RHEA:54861"/>
    </physiologicalReaction>
</comment>
<evidence type="ECO:0000256" key="34">
    <source>
        <dbReference type="RuleBase" id="RU361177"/>
    </source>
</evidence>
<comment type="catalytic activity">
    <reaction evidence="27">
        <text>trimethylamine + NADPH + O2 = trimethylamine N-oxide + NADP(+) + H2O</text>
        <dbReference type="Rhea" id="RHEA:31979"/>
        <dbReference type="ChEBI" id="CHEBI:15377"/>
        <dbReference type="ChEBI" id="CHEBI:15379"/>
        <dbReference type="ChEBI" id="CHEBI:15724"/>
        <dbReference type="ChEBI" id="CHEBI:57783"/>
        <dbReference type="ChEBI" id="CHEBI:58349"/>
        <dbReference type="ChEBI" id="CHEBI:58389"/>
        <dbReference type="EC" id="1.14.13.148"/>
    </reaction>
    <physiologicalReaction direction="left-to-right" evidence="27">
        <dbReference type="Rhea" id="RHEA:31980"/>
    </physiologicalReaction>
</comment>
<evidence type="ECO:0000256" key="26">
    <source>
        <dbReference type="ARBA" id="ARBA00048041"/>
    </source>
</evidence>
<keyword evidence="8 35" id="KW-0812">Transmembrane</keyword>
<dbReference type="Gene3D" id="3.50.50.60">
    <property type="entry name" value="FAD/NAD(P)-binding domain"/>
    <property type="match status" value="2"/>
</dbReference>
<sequence length="567" mass="65390">MRVCVIGAGVSGLPAIKECVAAGFDVVAYERTSEIGGLWNYRPEMKEISTVMGSTVVNTSKEMMAYSDFPPPKESPNFMHHSFVQKYNLAYAEKFGLRKYIQFNTTVEKVEQCGDQWEITLNGGEKKTFDYVLLCTGHHCIPLYPQVKDADKYKGRTLHAHDYRDYHGFENKNVFIIGIGNSALDIATELAKISKSVTISTRRGTWIWNRVSDGGMPYDILFFTRLYYFALRLVPWTLSNDYVEHRIQQRLDHDTYGLRPNHRFFQQHPAVNDSLPNLMCSGQIVVTEDVDSFYEDGIIVKGGRRFPADVVIYSTGYTFNFDFVYPKSAIPVKDNEVKLYKYVFPLDHPNLAVIGLIQPIGSIAPISEIQSRWVASVFTGRCKLPSRKTMLDDIEEKRAQMQRRYYKSVKHTVQVDYVLYMDEIAELIGCKPNLLKYLFTEPKFFFRLLVGANAPYVYRLCGPGKWEGAKEALESLPDRVKAPMKKRECRIRRYKKRGKLDEYFRYASMKWCVGWTFLLVIAGFWTFCSGPVGISPIAYFLYITTFMLLLAAMFIWFDYEFSMSTII</sequence>
<evidence type="ECO:0000256" key="14">
    <source>
        <dbReference type="ARBA" id="ARBA00023002"/>
    </source>
</evidence>
<evidence type="ECO:0000256" key="20">
    <source>
        <dbReference type="ARBA" id="ARBA00047338"/>
    </source>
</evidence>
<evidence type="ECO:0000256" key="10">
    <source>
        <dbReference type="ARBA" id="ARBA00022827"/>
    </source>
</evidence>
<comment type="catalytic activity">
    <reaction evidence="25">
        <text>hexan-3-one + NADPH + O2 + H(+) = ethyl butanoate + NADP(+) + H2O</text>
        <dbReference type="Rhea" id="RHEA:54844"/>
        <dbReference type="ChEBI" id="CHEBI:15377"/>
        <dbReference type="ChEBI" id="CHEBI:15378"/>
        <dbReference type="ChEBI" id="CHEBI:15379"/>
        <dbReference type="ChEBI" id="CHEBI:57783"/>
        <dbReference type="ChEBI" id="CHEBI:58349"/>
        <dbReference type="ChEBI" id="CHEBI:88764"/>
        <dbReference type="ChEBI" id="CHEBI:89891"/>
    </reaction>
    <physiologicalReaction direction="left-to-right" evidence="25">
        <dbReference type="Rhea" id="RHEA:54845"/>
    </physiologicalReaction>
</comment>
<keyword evidence="12 33" id="KW-0521">NADP</keyword>
<evidence type="ECO:0000256" key="32">
    <source>
        <dbReference type="ARBA" id="ARBA00049475"/>
    </source>
</evidence>
<comment type="catalytic activity">
    <reaction evidence="32">
        <text>octan-3-one + NADPH + O2 + H(+) = pentyl propanoate + NADP(+) + H2O</text>
        <dbReference type="Rhea" id="RHEA:54840"/>
        <dbReference type="ChEBI" id="CHEBI:15377"/>
        <dbReference type="ChEBI" id="CHEBI:15378"/>
        <dbReference type="ChEBI" id="CHEBI:15379"/>
        <dbReference type="ChEBI" id="CHEBI:57783"/>
        <dbReference type="ChEBI" id="CHEBI:58349"/>
        <dbReference type="ChEBI" id="CHEBI:80946"/>
        <dbReference type="ChEBI" id="CHEBI:87373"/>
    </reaction>
    <physiologicalReaction direction="left-to-right" evidence="32">
        <dbReference type="Rhea" id="RHEA:54841"/>
    </physiologicalReaction>
</comment>
<evidence type="ECO:0000256" key="22">
    <source>
        <dbReference type="ARBA" id="ARBA00047574"/>
    </source>
</evidence>
<dbReference type="PRINTS" id="PR00370">
    <property type="entry name" value="FMOXYGENASE"/>
</dbReference>
<comment type="catalytic activity">
    <reaction evidence="23">
        <text>sulcatone + NADPH + O2 + H(+) = 4-methylpent-3-en-1-yl acetate + NADP(+) + H2O</text>
        <dbReference type="Rhea" id="RHEA:54864"/>
        <dbReference type="ChEBI" id="CHEBI:15377"/>
        <dbReference type="ChEBI" id="CHEBI:15378"/>
        <dbReference type="ChEBI" id="CHEBI:15379"/>
        <dbReference type="ChEBI" id="CHEBI:16310"/>
        <dbReference type="ChEBI" id="CHEBI:57783"/>
        <dbReference type="ChEBI" id="CHEBI:58349"/>
        <dbReference type="ChEBI" id="CHEBI:138373"/>
    </reaction>
    <physiologicalReaction direction="left-to-right" evidence="23">
        <dbReference type="Rhea" id="RHEA:54865"/>
    </physiologicalReaction>
</comment>
<evidence type="ECO:0000256" key="6">
    <source>
        <dbReference type="ARBA" id="ARBA00022553"/>
    </source>
</evidence>
<evidence type="ECO:0000256" key="16">
    <source>
        <dbReference type="ARBA" id="ARBA00023098"/>
    </source>
</evidence>
<evidence type="ECO:0000313" key="37">
    <source>
        <dbReference type="Proteomes" id="UP001608902"/>
    </source>
</evidence>
<evidence type="ECO:0000256" key="4">
    <source>
        <dbReference type="ARBA" id="ARBA00009183"/>
    </source>
</evidence>
<accession>A0ABD6E3Y2</accession>
<comment type="catalytic activity">
    <reaction evidence="22">
        <text>heptan-2-one + NADPH + O2 + H(+) = pentyl acetate + NADP(+) + H2O</text>
        <dbReference type="Rhea" id="RHEA:54836"/>
        <dbReference type="ChEBI" id="CHEBI:5672"/>
        <dbReference type="ChEBI" id="CHEBI:15377"/>
        <dbReference type="ChEBI" id="CHEBI:15378"/>
        <dbReference type="ChEBI" id="CHEBI:15379"/>
        <dbReference type="ChEBI" id="CHEBI:57783"/>
        <dbReference type="ChEBI" id="CHEBI:58349"/>
        <dbReference type="ChEBI" id="CHEBI:87362"/>
    </reaction>
    <physiologicalReaction direction="left-to-right" evidence="22">
        <dbReference type="Rhea" id="RHEA:54837"/>
    </physiologicalReaction>
</comment>
<dbReference type="InterPro" id="IPR000960">
    <property type="entry name" value="Flavin_mOase"/>
</dbReference>
<dbReference type="Proteomes" id="UP001608902">
    <property type="component" value="Unassembled WGS sequence"/>
</dbReference>
<comment type="subcellular location">
    <subcellularLocation>
        <location evidence="2">Endoplasmic reticulum membrane</location>
        <topology evidence="2">Single-pass membrane protein</topology>
    </subcellularLocation>
    <subcellularLocation>
        <location evidence="3">Microsome membrane</location>
    </subcellularLocation>
</comment>
<comment type="function">
    <text evidence="18">Acts as a Baeyer-Villiger monooxygenase on a broad range of substrates. Catalyzes the insertion of an oxygen atom into a carbon-carbon bond adjacent to a carbonyl, which converts ketones to esters. Active on diverse carbonyl compounds, whereas soft nucleophiles are mostly non- or poorly reactive. In contrast with other forms of FMO it is non- or poorly active on 'classical' substrates such as drugs, pesticides, and dietary components containing soft nucleophilic heteroatoms. Able to oxidize drug molecules bearing a carbonyl group on an aliphatic chain, such as nabumetone and pentoxifylline. Also, in the absence of substrates, shows slow but yet significant NADPH oxidase activity. Acts as a positive modulator of cholesterol biosynthesis as well as glucose homeostasis, promoting metabolic aging via pleiotropic effects.</text>
</comment>
<comment type="catalytic activity">
    <reaction evidence="21">
        <text>hexan-3-one + NADPH + O2 + H(+) = propyl propanoate + NADP(+) + H2O</text>
        <dbReference type="Rhea" id="RHEA:54848"/>
        <dbReference type="ChEBI" id="CHEBI:15377"/>
        <dbReference type="ChEBI" id="CHEBI:15378"/>
        <dbReference type="ChEBI" id="CHEBI:15379"/>
        <dbReference type="ChEBI" id="CHEBI:57783"/>
        <dbReference type="ChEBI" id="CHEBI:58349"/>
        <dbReference type="ChEBI" id="CHEBI:89828"/>
        <dbReference type="ChEBI" id="CHEBI:89891"/>
    </reaction>
    <physiologicalReaction direction="left-to-right" evidence="21">
        <dbReference type="Rhea" id="RHEA:54849"/>
    </physiologicalReaction>
</comment>
<dbReference type="PRINTS" id="PR01125">
    <property type="entry name" value="FMOXYGENASE5"/>
</dbReference>
<evidence type="ECO:0000256" key="18">
    <source>
        <dbReference type="ARBA" id="ARBA00045722"/>
    </source>
</evidence>
<keyword evidence="17 33" id="KW-0472">Membrane</keyword>
<keyword evidence="37" id="KW-1185">Reference proteome</keyword>
<evidence type="ECO:0000256" key="25">
    <source>
        <dbReference type="ARBA" id="ARBA00047977"/>
    </source>
</evidence>
<dbReference type="FunFam" id="3.50.50.60:FF:000159">
    <property type="entry name" value="Dimethylaniline monooxygenase [N-oxide-forming]"/>
    <property type="match status" value="1"/>
</dbReference>
<name>A0ABD6E3Y2_9BILA</name>
<dbReference type="Pfam" id="PF00743">
    <property type="entry name" value="FMO-like"/>
    <property type="match status" value="1"/>
</dbReference>
<keyword evidence="14 33" id="KW-0560">Oxidoreductase</keyword>
<evidence type="ECO:0000256" key="29">
    <source>
        <dbReference type="ARBA" id="ARBA00048989"/>
    </source>
</evidence>
<comment type="caution">
    <text evidence="36">The sequence shown here is derived from an EMBL/GenBank/DDBJ whole genome shotgun (WGS) entry which is preliminary data.</text>
</comment>
<evidence type="ECO:0000256" key="30">
    <source>
        <dbReference type="ARBA" id="ARBA00048990"/>
    </source>
</evidence>
<evidence type="ECO:0000256" key="19">
    <source>
        <dbReference type="ARBA" id="ARBA00045957"/>
    </source>
</evidence>
<evidence type="ECO:0000256" key="27">
    <source>
        <dbReference type="ARBA" id="ARBA00048088"/>
    </source>
</evidence>
<dbReference type="InterPro" id="IPR020946">
    <property type="entry name" value="Flavin_mOase-like"/>
</dbReference>
<comment type="catalytic activity">
    <reaction evidence="26">
        <text>hypotaurine + NADPH + O2 + H(+) = taurine + NADP(+) + H2O</text>
        <dbReference type="Rhea" id="RHEA:69819"/>
        <dbReference type="ChEBI" id="CHEBI:15377"/>
        <dbReference type="ChEBI" id="CHEBI:15378"/>
        <dbReference type="ChEBI" id="CHEBI:15379"/>
        <dbReference type="ChEBI" id="CHEBI:57783"/>
        <dbReference type="ChEBI" id="CHEBI:57853"/>
        <dbReference type="ChEBI" id="CHEBI:58349"/>
        <dbReference type="ChEBI" id="CHEBI:507393"/>
        <dbReference type="EC" id="1.14.13.8"/>
    </reaction>
    <physiologicalReaction direction="left-to-right" evidence="26">
        <dbReference type="Rhea" id="RHEA:69820"/>
    </physiologicalReaction>
</comment>
<evidence type="ECO:0000256" key="33">
    <source>
        <dbReference type="PIRNR" id="PIRNR000332"/>
    </source>
</evidence>
<dbReference type="GO" id="GO:0004499">
    <property type="term" value="F:N,N-dimethylaniline monooxygenase activity"/>
    <property type="evidence" value="ECO:0007669"/>
    <property type="project" value="UniProtKB-UniRule"/>
</dbReference>
<comment type="catalytic activity">
    <reaction evidence="24">
        <text>NADPH + O2 + H(+) = H2O2 + NADP(+)</text>
        <dbReference type="Rhea" id="RHEA:11260"/>
        <dbReference type="ChEBI" id="CHEBI:15378"/>
        <dbReference type="ChEBI" id="CHEBI:15379"/>
        <dbReference type="ChEBI" id="CHEBI:16240"/>
        <dbReference type="ChEBI" id="CHEBI:57783"/>
        <dbReference type="ChEBI" id="CHEBI:58349"/>
        <dbReference type="EC" id="1.6.3.1"/>
    </reaction>
    <physiologicalReaction direction="left-to-right" evidence="24">
        <dbReference type="Rhea" id="RHEA:11261"/>
    </physiologicalReaction>
</comment>
<dbReference type="InterPro" id="IPR050346">
    <property type="entry name" value="FMO-like"/>
</dbReference>
<keyword evidence="10 33" id="KW-0274">FAD</keyword>
<dbReference type="GO" id="GO:0034899">
    <property type="term" value="F:trimethylamine monooxygenase activity"/>
    <property type="evidence" value="ECO:0007669"/>
    <property type="project" value="UniProtKB-EC"/>
</dbReference>
<evidence type="ECO:0000256" key="5">
    <source>
        <dbReference type="ARBA" id="ARBA00022481"/>
    </source>
</evidence>
<keyword evidence="6" id="KW-0597">Phosphoprotein</keyword>
<keyword evidence="16" id="KW-0443">Lipid metabolism</keyword>
<proteinExistence type="inferred from homology"/>
<evidence type="ECO:0000256" key="1">
    <source>
        <dbReference type="ARBA" id="ARBA00001974"/>
    </source>
</evidence>
<feature type="transmembrane region" description="Helical" evidence="35">
    <location>
        <begin position="537"/>
        <end position="557"/>
    </location>
</feature>
<dbReference type="SUPFAM" id="SSF51905">
    <property type="entry name" value="FAD/NAD(P)-binding domain"/>
    <property type="match status" value="2"/>
</dbReference>
<dbReference type="PIRSF" id="PIRSF000332">
    <property type="entry name" value="FMO"/>
    <property type="match status" value="1"/>
</dbReference>
<keyword evidence="13 35" id="KW-1133">Transmembrane helix</keyword>
<evidence type="ECO:0000256" key="9">
    <source>
        <dbReference type="ARBA" id="ARBA00022824"/>
    </source>
</evidence>
<evidence type="ECO:0000256" key="13">
    <source>
        <dbReference type="ARBA" id="ARBA00022989"/>
    </source>
</evidence>
<evidence type="ECO:0000256" key="21">
    <source>
        <dbReference type="ARBA" id="ARBA00047426"/>
    </source>
</evidence>
<dbReference type="AlphaFoldDB" id="A0ABD6E3Y2"/>
<protein>
    <recommendedName>
        <fullName evidence="34">Flavin-containing monooxygenase</fullName>
        <ecNumber evidence="34">1.-.-.-</ecNumber>
    </recommendedName>
</protein>
<comment type="function">
    <text evidence="19">Broad spectrum monooxygenase that catalyzes the oxygenation of a wide variety of nitrogen- and sulfur-containing compounds including xenobiotics. Catalyzes the S-oxygenation of hypotaurine to produce taurine, an organic osmolyte involved in cell volume regulation as well as a variety of cytoprotective and developmental processes. In vitro, catalyzes the N-oxygenation of trimethylamine (TMA) to produce trimethylamine N-oxide (TMAO) and could therefore participate to the detoxification of this compound that is generated by the action of gut microbiota from dietary precursors such as choline, choline containing compounds, betaine or L-carnitine.</text>
</comment>
<dbReference type="GO" id="GO:0006629">
    <property type="term" value="P:lipid metabolic process"/>
    <property type="evidence" value="ECO:0007669"/>
    <property type="project" value="UniProtKB-KW"/>
</dbReference>
<evidence type="ECO:0000256" key="11">
    <source>
        <dbReference type="ARBA" id="ARBA00022848"/>
    </source>
</evidence>
<dbReference type="InterPro" id="IPR002257">
    <property type="entry name" value="Flavin_mOase_5"/>
</dbReference>
<dbReference type="GO" id="GO:0016174">
    <property type="term" value="F:NAD(P)H oxidase H2O2-forming activity"/>
    <property type="evidence" value="ECO:0007669"/>
    <property type="project" value="UniProtKB-EC"/>
</dbReference>
<keyword evidence="7 33" id="KW-0285">Flavoprotein</keyword>
<keyword evidence="15 33" id="KW-0503">Monooxygenase</keyword>
<comment type="cofactor">
    <cofactor evidence="1 33 34">
        <name>FAD</name>
        <dbReference type="ChEBI" id="CHEBI:57692"/>
    </cofactor>
</comment>
<comment type="similarity">
    <text evidence="4 33 34">Belongs to the FMO family.</text>
</comment>
<evidence type="ECO:0000313" key="36">
    <source>
        <dbReference type="EMBL" id="MFH4973602.1"/>
    </source>
</evidence>
<keyword evidence="5" id="KW-0488">Methylation</keyword>
<evidence type="ECO:0000256" key="12">
    <source>
        <dbReference type="ARBA" id="ARBA00022857"/>
    </source>
</evidence>
<comment type="catalytic activity">
    <reaction evidence="30">
        <text>heptan-4-one + NADPH + O2 + H(+) = propyl butanoate + NADP(+) + H2O</text>
        <dbReference type="Rhea" id="RHEA:54852"/>
        <dbReference type="ChEBI" id="CHEBI:15377"/>
        <dbReference type="ChEBI" id="CHEBI:15378"/>
        <dbReference type="ChEBI" id="CHEBI:15379"/>
        <dbReference type="ChEBI" id="CHEBI:57783"/>
        <dbReference type="ChEBI" id="CHEBI:58349"/>
        <dbReference type="ChEBI" id="CHEBI:89484"/>
        <dbReference type="ChEBI" id="CHEBI:89719"/>
    </reaction>
    <physiologicalReaction direction="left-to-right" evidence="30">
        <dbReference type="Rhea" id="RHEA:54853"/>
    </physiologicalReaction>
</comment>